<name>A0A0D2A2V3_9PEZI</name>
<evidence type="ECO:0000256" key="3">
    <source>
        <dbReference type="ARBA" id="ARBA00022679"/>
    </source>
</evidence>
<feature type="region of interest" description="Disordered" evidence="9">
    <location>
        <begin position="373"/>
        <end position="404"/>
    </location>
</feature>
<dbReference type="AlphaFoldDB" id="A0A0D2A2V3"/>
<dbReference type="GO" id="GO:0061665">
    <property type="term" value="F:SUMO ligase activity"/>
    <property type="evidence" value="ECO:0007669"/>
    <property type="project" value="TreeGrafter"/>
</dbReference>
<dbReference type="OrthoDB" id="28127at2759"/>
<gene>
    <name evidence="13" type="ORF">PV09_07696</name>
</gene>
<organism evidence="13 14">
    <name type="scientific">Verruconis gallopava</name>
    <dbReference type="NCBI Taxonomy" id="253628"/>
    <lineage>
        <taxon>Eukaryota</taxon>
        <taxon>Fungi</taxon>
        <taxon>Dikarya</taxon>
        <taxon>Ascomycota</taxon>
        <taxon>Pezizomycotina</taxon>
        <taxon>Dothideomycetes</taxon>
        <taxon>Pleosporomycetidae</taxon>
        <taxon>Venturiales</taxon>
        <taxon>Sympoventuriaceae</taxon>
        <taxon>Verruconis</taxon>
    </lineage>
</organism>
<evidence type="ECO:0008006" key="15">
    <source>
        <dbReference type="Google" id="ProtNLM"/>
    </source>
</evidence>
<dbReference type="PROSITE" id="PS51044">
    <property type="entry name" value="ZF_SP_RING"/>
    <property type="match status" value="1"/>
</dbReference>
<dbReference type="Gene3D" id="3.30.40.10">
    <property type="entry name" value="Zinc/RING finger domain, C3HC4 (zinc finger)"/>
    <property type="match status" value="1"/>
</dbReference>
<protein>
    <recommendedName>
        <fullName evidence="15">SP-RING-type domain-containing protein</fullName>
    </recommendedName>
</protein>
<feature type="compositionally biased region" description="Polar residues" evidence="9">
    <location>
        <begin position="660"/>
        <end position="682"/>
    </location>
</feature>
<feature type="region of interest" description="Disordered" evidence="9">
    <location>
        <begin position="75"/>
        <end position="100"/>
    </location>
</feature>
<evidence type="ECO:0000256" key="9">
    <source>
        <dbReference type="SAM" id="MobiDB-lite"/>
    </source>
</evidence>
<dbReference type="InParanoid" id="A0A0D2A2V3"/>
<dbReference type="Pfam" id="PF02037">
    <property type="entry name" value="SAP"/>
    <property type="match status" value="1"/>
</dbReference>
<feature type="domain" description="SAP" evidence="10">
    <location>
        <begin position="15"/>
        <end position="49"/>
    </location>
</feature>
<evidence type="ECO:0000256" key="7">
    <source>
        <dbReference type="ARBA" id="ARBA00022833"/>
    </source>
</evidence>
<dbReference type="GO" id="GO:0000785">
    <property type="term" value="C:chromatin"/>
    <property type="evidence" value="ECO:0007669"/>
    <property type="project" value="TreeGrafter"/>
</dbReference>
<proteinExistence type="inferred from homology"/>
<dbReference type="Pfam" id="PF14324">
    <property type="entry name" value="PINIT"/>
    <property type="match status" value="1"/>
</dbReference>
<evidence type="ECO:0000256" key="8">
    <source>
        <dbReference type="PROSITE-ProRule" id="PRU00452"/>
    </source>
</evidence>
<dbReference type="PROSITE" id="PS51466">
    <property type="entry name" value="PINIT"/>
    <property type="match status" value="1"/>
</dbReference>
<dbReference type="Proteomes" id="UP000053259">
    <property type="component" value="Unassembled WGS sequence"/>
</dbReference>
<dbReference type="GO" id="GO:0008270">
    <property type="term" value="F:zinc ion binding"/>
    <property type="evidence" value="ECO:0007669"/>
    <property type="project" value="UniProtKB-KW"/>
</dbReference>
<dbReference type="InterPro" id="IPR031141">
    <property type="entry name" value="SIZ1/2_SP-RING"/>
</dbReference>
<dbReference type="RefSeq" id="XP_016210579.1">
    <property type="nucleotide sequence ID" value="XM_016361500.1"/>
</dbReference>
<keyword evidence="14" id="KW-1185">Reference proteome</keyword>
<dbReference type="CDD" id="cd16792">
    <property type="entry name" value="SP-RING_Siz-like"/>
    <property type="match status" value="1"/>
</dbReference>
<dbReference type="InterPro" id="IPR038654">
    <property type="entry name" value="PINIT_sf"/>
</dbReference>
<dbReference type="VEuPathDB" id="FungiDB:PV09_07696"/>
<dbReference type="GeneID" id="27315669"/>
<dbReference type="InterPro" id="IPR003034">
    <property type="entry name" value="SAP_dom"/>
</dbReference>
<feature type="compositionally biased region" description="Low complexity" evidence="9">
    <location>
        <begin position="584"/>
        <end position="605"/>
    </location>
</feature>
<feature type="compositionally biased region" description="Low complexity" evidence="9">
    <location>
        <begin position="520"/>
        <end position="547"/>
    </location>
</feature>
<evidence type="ECO:0000259" key="10">
    <source>
        <dbReference type="PROSITE" id="PS50800"/>
    </source>
</evidence>
<feature type="domain" description="PINIT" evidence="12">
    <location>
        <begin position="104"/>
        <end position="257"/>
    </location>
</feature>
<dbReference type="PANTHER" id="PTHR10782">
    <property type="entry name" value="ZINC FINGER MIZ DOMAIN-CONTAINING PROTEIN"/>
    <property type="match status" value="1"/>
</dbReference>
<feature type="compositionally biased region" description="Polar residues" evidence="9">
    <location>
        <begin position="478"/>
        <end position="513"/>
    </location>
</feature>
<evidence type="ECO:0000313" key="14">
    <source>
        <dbReference type="Proteomes" id="UP000053259"/>
    </source>
</evidence>
<evidence type="ECO:0000256" key="4">
    <source>
        <dbReference type="ARBA" id="ARBA00022723"/>
    </source>
</evidence>
<dbReference type="InterPro" id="IPR013083">
    <property type="entry name" value="Znf_RING/FYVE/PHD"/>
</dbReference>
<keyword evidence="6" id="KW-0833">Ubl conjugation pathway</keyword>
<feature type="domain" description="SP-RING-type" evidence="11">
    <location>
        <begin position="286"/>
        <end position="367"/>
    </location>
</feature>
<keyword evidence="4" id="KW-0479">Metal-binding</keyword>
<dbReference type="Pfam" id="PF02891">
    <property type="entry name" value="zf-MIZ"/>
    <property type="match status" value="1"/>
</dbReference>
<feature type="region of interest" description="Disordered" evidence="9">
    <location>
        <begin position="419"/>
        <end position="560"/>
    </location>
</feature>
<dbReference type="HOGENOM" id="CLU_020537_1_0_1"/>
<evidence type="ECO:0000256" key="5">
    <source>
        <dbReference type="ARBA" id="ARBA00022771"/>
    </source>
</evidence>
<dbReference type="Gene3D" id="2.60.120.780">
    <property type="entry name" value="PINIT domain"/>
    <property type="match status" value="1"/>
</dbReference>
<sequence length="691" mass="74941">MAPSEAAIKAMKDQVYQLLVADLKNVCRDESLPVSGTKGLLQQRIRQRIDVMVGKNNIAGLNHMRNSLLAVSQSPLPPLTTSTHSQLGAESYSGSSGSGYSNGTGSLSRNPFGSGVWFRASPFFEILEPLARPVDLPPYPNHRNQVYINFILSQHNIDRMRADSSLRVLLYCAAQPDDISSAIAPQDISFPTQLEVKVNEQEVRANFKGVKNKPGSTRPADVTGFVTKQPQFTNRVQVTYALTQKAFTLMALLVKKRSVDELVTRIKHGKVITREKVLSEMQMRAKDPDIVVSSSVMSLKDPVSYMRISVPCRSDVCSHHQCFDAASFLQLQEQAPTWTCPICNKVVSFEGLVVDQYFEDILQNTSSSTYQVTVEPDGRWSANTSDGPAGRNGFDNDSADEDSNDDIVEVAKPIKKESFGTNVTPVTPFSMVAPTPPGVSPMASNSAPSRPSQGQKRKSEVIDLTLSDDDDEPPSKRQAYNTPNSLSDHGSRSGRTNGYSYPSHASSFPNRTNGPLRFQIGSSSSRDSSGGSSIRNIGNSIHNNSRNYGVNMDNTTGAQHHYNHDHNAIAATTGRADVIFGGTSNPSFSQSRSGSRASPLSGSALAPINLTESPPQRPPSALGPYSAGSLFGRAPDPPPTLPRLTDFDGGFPSPPPIPASATQTQRANAHLEPSQQSEQRSILRQLANPFR</sequence>
<dbReference type="PANTHER" id="PTHR10782:SF4">
    <property type="entry name" value="TONALLI, ISOFORM E"/>
    <property type="match status" value="1"/>
</dbReference>
<reference evidence="13 14" key="1">
    <citation type="submission" date="2015-01" db="EMBL/GenBank/DDBJ databases">
        <title>The Genome Sequence of Ochroconis gallopava CBS43764.</title>
        <authorList>
            <consortium name="The Broad Institute Genomics Platform"/>
            <person name="Cuomo C."/>
            <person name="de Hoog S."/>
            <person name="Gorbushina A."/>
            <person name="Stielow B."/>
            <person name="Teixiera M."/>
            <person name="Abouelleil A."/>
            <person name="Chapman S.B."/>
            <person name="Priest M."/>
            <person name="Young S.K."/>
            <person name="Wortman J."/>
            <person name="Nusbaum C."/>
            <person name="Birren B."/>
        </authorList>
    </citation>
    <scope>NUCLEOTIDE SEQUENCE [LARGE SCALE GENOMIC DNA]</scope>
    <source>
        <strain evidence="13 14">CBS 43764</strain>
    </source>
</reference>
<dbReference type="InterPro" id="IPR023321">
    <property type="entry name" value="PINIT"/>
</dbReference>
<evidence type="ECO:0000256" key="6">
    <source>
        <dbReference type="ARBA" id="ARBA00022786"/>
    </source>
</evidence>
<dbReference type="InterPro" id="IPR004181">
    <property type="entry name" value="Znf_MIZ"/>
</dbReference>
<evidence type="ECO:0000313" key="13">
    <source>
        <dbReference type="EMBL" id="KIW00710.1"/>
    </source>
</evidence>
<keyword evidence="5 8" id="KW-0863">Zinc-finger</keyword>
<evidence type="ECO:0000259" key="11">
    <source>
        <dbReference type="PROSITE" id="PS51044"/>
    </source>
</evidence>
<feature type="compositionally biased region" description="Polar residues" evidence="9">
    <location>
        <begin position="75"/>
        <end position="88"/>
    </location>
</feature>
<dbReference type="FunCoup" id="A0A0D2A2V3">
    <property type="interactions" value="204"/>
</dbReference>
<feature type="region of interest" description="Disordered" evidence="9">
    <location>
        <begin position="582"/>
        <end position="691"/>
    </location>
</feature>
<dbReference type="GO" id="GO:0016925">
    <property type="term" value="P:protein sumoylation"/>
    <property type="evidence" value="ECO:0007669"/>
    <property type="project" value="UniProtKB-UniPathway"/>
</dbReference>
<feature type="compositionally biased region" description="Polar residues" evidence="9">
    <location>
        <begin position="442"/>
        <end position="454"/>
    </location>
</feature>
<dbReference type="STRING" id="253628.A0A0D2A2V3"/>
<comment type="similarity">
    <text evidence="2">Belongs to the PIAS family.</text>
</comment>
<evidence type="ECO:0000256" key="2">
    <source>
        <dbReference type="ARBA" id="ARBA00005383"/>
    </source>
</evidence>
<keyword evidence="7" id="KW-0862">Zinc</keyword>
<accession>A0A0D2A2V3</accession>
<evidence type="ECO:0000256" key="1">
    <source>
        <dbReference type="ARBA" id="ARBA00004718"/>
    </source>
</evidence>
<dbReference type="UniPathway" id="UPA00886"/>
<evidence type="ECO:0000259" key="12">
    <source>
        <dbReference type="PROSITE" id="PS51466"/>
    </source>
</evidence>
<comment type="pathway">
    <text evidence="1">Protein modification; protein sumoylation.</text>
</comment>
<dbReference type="EMBL" id="KN847560">
    <property type="protein sequence ID" value="KIW00710.1"/>
    <property type="molecule type" value="Genomic_DNA"/>
</dbReference>
<dbReference type="PROSITE" id="PS50800">
    <property type="entry name" value="SAP"/>
    <property type="match status" value="1"/>
</dbReference>
<keyword evidence="3" id="KW-0808">Transferase</keyword>